<proteinExistence type="predicted"/>
<dbReference type="KEGG" id="avs:AWM76_00365"/>
<gene>
    <name evidence="1" type="ORF">AWM76_00365</name>
</gene>
<reference evidence="1 2" key="1">
    <citation type="journal article" date="2016" name="Genome Announc.">
        <title>Complete Genome Sequences of Aerococcus christensenii CCUG 28831T, Aerococcus sanguinicola CCUG 43001T, Aerococcus urinae CCUG 36881T, Aerococcus urinaeequi CCUG 28094T, Aerococcus urinaehominis CCUG 42038 BT, and Aerococcus viridans CCUG 4311T.</title>
        <authorList>
            <person name="Carkaci D."/>
            <person name="Dargis R."/>
            <person name="Nielsen X.C."/>
            <person name="Skovgaard O."/>
            <person name="Fuursted K."/>
            <person name="Christensen J.J."/>
        </authorList>
    </citation>
    <scope>NUCLEOTIDE SEQUENCE [LARGE SCALE GENOMIC DNA]</scope>
    <source>
        <strain evidence="1 2">CCUG4311</strain>
    </source>
</reference>
<organism evidence="1 2">
    <name type="scientific">Aerococcus viridans</name>
    <dbReference type="NCBI Taxonomy" id="1377"/>
    <lineage>
        <taxon>Bacteria</taxon>
        <taxon>Bacillati</taxon>
        <taxon>Bacillota</taxon>
        <taxon>Bacilli</taxon>
        <taxon>Lactobacillales</taxon>
        <taxon>Aerococcaceae</taxon>
        <taxon>Aerococcus</taxon>
    </lineage>
</organism>
<dbReference type="AlphaFoldDB" id="A0AAU8U2U8"/>
<reference evidence="2" key="2">
    <citation type="submission" date="2016-01" db="EMBL/GenBank/DDBJ databases">
        <title>Six Aerococcus type strain genome sequencing and assembly using PacBio and Illumina Hiseq.</title>
        <authorList>
            <person name="Carkaci D."/>
            <person name="Dargis R."/>
            <person name="Nielsen X.C."/>
            <person name="Skovgaard O."/>
            <person name="Fuursted K."/>
            <person name="Christensen J.J."/>
        </authorList>
    </citation>
    <scope>NUCLEOTIDE SEQUENCE [LARGE SCALE GENOMIC DNA]</scope>
    <source>
        <strain evidence="2">CCUG4311</strain>
    </source>
</reference>
<dbReference type="GeneID" id="32029364"/>
<accession>A0AAU8U2U8</accession>
<evidence type="ECO:0008006" key="3">
    <source>
        <dbReference type="Google" id="ProtNLM"/>
    </source>
</evidence>
<name>A0AAU8U2U8_9LACT</name>
<evidence type="ECO:0000313" key="1">
    <source>
        <dbReference type="EMBL" id="AMC00132.1"/>
    </source>
</evidence>
<dbReference type="RefSeq" id="WP_003142878.1">
    <property type="nucleotide sequence ID" value="NZ_CP014164.1"/>
</dbReference>
<dbReference type="EMBL" id="CP014164">
    <property type="protein sequence ID" value="AMC00132.1"/>
    <property type="molecule type" value="Genomic_DNA"/>
</dbReference>
<evidence type="ECO:0000313" key="2">
    <source>
        <dbReference type="Proteomes" id="UP000066986"/>
    </source>
</evidence>
<protein>
    <recommendedName>
        <fullName evidence="3">Phage protein</fullName>
    </recommendedName>
</protein>
<sequence>MKKFDELPEKYQLILSAIPIGSATMISKDELVNLGGITNREFYHIINDLIMRYGIVICSSRDSTHSGYYIPETEEERINGIRSLEEQANTMMLRANKVRNGDLTVTHAYKEKYSKTLANRPIQTRFKFDFERRTKTKQRK</sequence>
<dbReference type="Proteomes" id="UP000066986">
    <property type="component" value="Chromosome"/>
</dbReference>